<evidence type="ECO:0000256" key="9">
    <source>
        <dbReference type="SAM" id="Phobius"/>
    </source>
</evidence>
<evidence type="ECO:0000313" key="11">
    <source>
        <dbReference type="Proteomes" id="UP000078542"/>
    </source>
</evidence>
<feature type="compositionally biased region" description="Polar residues" evidence="8">
    <location>
        <begin position="284"/>
        <end position="293"/>
    </location>
</feature>
<feature type="region of interest" description="Disordered" evidence="8">
    <location>
        <begin position="158"/>
        <end position="179"/>
    </location>
</feature>
<organism evidence="10 11">
    <name type="scientific">Cyphomyrmex costatus</name>
    <dbReference type="NCBI Taxonomy" id="456900"/>
    <lineage>
        <taxon>Eukaryota</taxon>
        <taxon>Metazoa</taxon>
        <taxon>Ecdysozoa</taxon>
        <taxon>Arthropoda</taxon>
        <taxon>Hexapoda</taxon>
        <taxon>Insecta</taxon>
        <taxon>Pterygota</taxon>
        <taxon>Neoptera</taxon>
        <taxon>Endopterygota</taxon>
        <taxon>Hymenoptera</taxon>
        <taxon>Apocrita</taxon>
        <taxon>Aculeata</taxon>
        <taxon>Formicoidea</taxon>
        <taxon>Formicidae</taxon>
        <taxon>Myrmicinae</taxon>
        <taxon>Cyphomyrmex</taxon>
    </lineage>
</organism>
<feature type="region of interest" description="Disordered" evidence="8">
    <location>
        <begin position="220"/>
        <end position="246"/>
    </location>
</feature>
<feature type="compositionally biased region" description="Acidic residues" evidence="8">
    <location>
        <begin position="307"/>
        <end position="317"/>
    </location>
</feature>
<dbReference type="Pfam" id="PF12317">
    <property type="entry name" value="IFT46_B_C"/>
    <property type="match status" value="1"/>
</dbReference>
<feature type="transmembrane region" description="Helical" evidence="9">
    <location>
        <begin position="59"/>
        <end position="77"/>
    </location>
</feature>
<evidence type="ECO:0000256" key="6">
    <source>
        <dbReference type="ARBA" id="ARBA00023212"/>
    </source>
</evidence>
<dbReference type="PANTHER" id="PTHR13376">
    <property type="entry name" value="INTRAFLAGELLAR TRANSPORT PROTEIN 46 HOMOLOG"/>
    <property type="match status" value="1"/>
</dbReference>
<feature type="region of interest" description="Disordered" evidence="8">
    <location>
        <begin position="261"/>
        <end position="324"/>
    </location>
</feature>
<dbReference type="GO" id="GO:0005815">
    <property type="term" value="C:microtubule organizing center"/>
    <property type="evidence" value="ECO:0007669"/>
    <property type="project" value="TreeGrafter"/>
</dbReference>
<dbReference type="GO" id="GO:0060271">
    <property type="term" value="P:cilium assembly"/>
    <property type="evidence" value="ECO:0007669"/>
    <property type="project" value="TreeGrafter"/>
</dbReference>
<gene>
    <name evidence="10" type="ORF">ALC62_09069</name>
</gene>
<evidence type="ECO:0000256" key="4">
    <source>
        <dbReference type="ARBA" id="ARBA00022490"/>
    </source>
</evidence>
<feature type="compositionally biased region" description="Basic residues" evidence="8">
    <location>
        <begin position="163"/>
        <end position="173"/>
    </location>
</feature>
<reference evidence="10 11" key="1">
    <citation type="submission" date="2016-03" db="EMBL/GenBank/DDBJ databases">
        <title>Cyphomyrmex costatus WGS genome.</title>
        <authorList>
            <person name="Nygaard S."/>
            <person name="Hu H."/>
            <person name="Boomsma J."/>
            <person name="Zhang G."/>
        </authorList>
    </citation>
    <scope>NUCLEOTIDE SEQUENCE [LARGE SCALE GENOMIC DNA]</scope>
    <source>
        <strain evidence="10">MS0001</strain>
        <tissue evidence="10">Whole body</tissue>
    </source>
</reference>
<keyword evidence="11" id="KW-1185">Reference proteome</keyword>
<keyword evidence="7" id="KW-0966">Cell projection</keyword>
<keyword evidence="9" id="KW-1133">Transmembrane helix</keyword>
<dbReference type="AlphaFoldDB" id="A0A151IFY9"/>
<sequence>MDNLIDVYYLIQLIVRQILIFLRNFVFHEFTWFAPTEEDLDTTSSKIHAVAPQHPAADLFVFLVVCGLLFAFMMLSMNSPKSEESRYDISNIETISMTLEEDPSSFWYSTAELTNCFHACGDSIGPSCDTVPKMQNISRSVISNTRMLQRTESRISHCNTHSNHIKHSQKTRANRPVSQTMPREWLIRRTRSGQPLNNSLSGLPTLIVIRTLRAIVEGRANGHSSAPTMDIKDSSDEEDERTRDITTFSKFDEAIVVRNAEEIKSPMSRGHSSSRKTRKSMTSDNTNTYSSNDVGFEKSMEIGSDPSDSEESDDDDIQGTSIAKPINLYNPKEFENLEASTEVKELFQNIMRYTPQKIELNYKLIPFVPDYIPAVGDIDAFIKVPRPDGVEDKIGLTVLDEPCTDQSDPAVLHLQLRNHSRSAGAAARQAVVKRIEDAERNSKSIDKWIDDMNQLHRSKHPPGVQLNNAMPDIDGLMQQWPLQVEEKLNELQLDLSQLDCDLPQLVDVVCNLLDIPTREDTRLEALHTLFTLYLEIRNVDSRHFN</sequence>
<dbReference type="InterPro" id="IPR022088">
    <property type="entry name" value="Intraflagellar_transp_cmplxB"/>
</dbReference>
<dbReference type="GO" id="GO:0042073">
    <property type="term" value="P:intraciliary transport"/>
    <property type="evidence" value="ECO:0007669"/>
    <property type="project" value="InterPro"/>
</dbReference>
<dbReference type="Proteomes" id="UP000078542">
    <property type="component" value="Unassembled WGS sequence"/>
</dbReference>
<keyword evidence="4" id="KW-0963">Cytoplasm</keyword>
<comment type="subcellular location">
    <subcellularLocation>
        <location evidence="1">Cytoplasm</location>
        <location evidence="1">Cytoskeleton</location>
        <location evidence="1">Cilium basal body</location>
    </subcellularLocation>
</comment>
<dbReference type="PANTHER" id="PTHR13376:SF0">
    <property type="entry name" value="INTRAFLAGELLAR TRANSPORT PROTEIN 46 HOMOLOG"/>
    <property type="match status" value="1"/>
</dbReference>
<evidence type="ECO:0000313" key="10">
    <source>
        <dbReference type="EMBL" id="KYN00189.1"/>
    </source>
</evidence>
<proteinExistence type="inferred from homology"/>
<feature type="compositionally biased region" description="Basic and acidic residues" evidence="8">
    <location>
        <begin position="230"/>
        <end position="246"/>
    </location>
</feature>
<feature type="transmembrane region" description="Helical" evidence="9">
    <location>
        <begin position="7"/>
        <end position="26"/>
    </location>
</feature>
<name>A0A151IFY9_9HYME</name>
<evidence type="ECO:0000256" key="5">
    <source>
        <dbReference type="ARBA" id="ARBA00023069"/>
    </source>
</evidence>
<evidence type="ECO:0000256" key="3">
    <source>
        <dbReference type="ARBA" id="ARBA00017206"/>
    </source>
</evidence>
<evidence type="ECO:0000256" key="1">
    <source>
        <dbReference type="ARBA" id="ARBA00004120"/>
    </source>
</evidence>
<dbReference type="STRING" id="456900.A0A151IFY9"/>
<protein>
    <recommendedName>
        <fullName evidence="3">Intraflagellar transport protein 46 homolog</fullName>
    </recommendedName>
</protein>
<evidence type="ECO:0000256" key="7">
    <source>
        <dbReference type="ARBA" id="ARBA00023273"/>
    </source>
</evidence>
<keyword evidence="6" id="KW-0206">Cytoskeleton</keyword>
<dbReference type="EMBL" id="KQ977743">
    <property type="protein sequence ID" value="KYN00189.1"/>
    <property type="molecule type" value="Genomic_DNA"/>
</dbReference>
<keyword evidence="9" id="KW-0812">Transmembrane</keyword>
<keyword evidence="5" id="KW-0969">Cilium</keyword>
<dbReference type="GO" id="GO:0030992">
    <property type="term" value="C:intraciliary transport particle B"/>
    <property type="evidence" value="ECO:0007669"/>
    <property type="project" value="TreeGrafter"/>
</dbReference>
<evidence type="ECO:0000256" key="8">
    <source>
        <dbReference type="SAM" id="MobiDB-lite"/>
    </source>
</evidence>
<comment type="similarity">
    <text evidence="2">Belongs to the IFT46 family.</text>
</comment>
<keyword evidence="10" id="KW-0282">Flagellum</keyword>
<accession>A0A151IFY9</accession>
<keyword evidence="9" id="KW-0472">Membrane</keyword>
<dbReference type="GO" id="GO:0031514">
    <property type="term" value="C:motile cilium"/>
    <property type="evidence" value="ECO:0007669"/>
    <property type="project" value="TreeGrafter"/>
</dbReference>
<evidence type="ECO:0000256" key="2">
    <source>
        <dbReference type="ARBA" id="ARBA00007700"/>
    </source>
</evidence>